<dbReference type="AlphaFoldDB" id="A0ABD6QNM2"/>
<comment type="caution">
    <text evidence="1">The sequence shown here is derived from an EMBL/GenBank/DDBJ whole genome shotgun (WGS) entry which is preliminary data.</text>
</comment>
<gene>
    <name evidence="1" type="ORF">A5742_25635</name>
</gene>
<sequence length="109" mass="12548">MKTTPHWKVKLRLWIHRLDRRLNESPINGAPTVSVPCPIEGCTKEASFWLGALPESDKRDMRVFMARYFDAANDALFHHMMSDHGGHDDDCPRRLDENDYCSCVYPAVS</sequence>
<name>A0ABD6QNM2_MYCFO</name>
<evidence type="ECO:0000313" key="1">
    <source>
        <dbReference type="EMBL" id="OMC46161.1"/>
    </source>
</evidence>
<organism evidence="1 2">
    <name type="scientific">Mycolicibacterium fortuitum</name>
    <name type="common">Mycobacterium fortuitum</name>
    <dbReference type="NCBI Taxonomy" id="1766"/>
    <lineage>
        <taxon>Bacteria</taxon>
        <taxon>Bacillati</taxon>
        <taxon>Actinomycetota</taxon>
        <taxon>Actinomycetes</taxon>
        <taxon>Mycobacteriales</taxon>
        <taxon>Mycobacteriaceae</taxon>
        <taxon>Mycolicibacterium</taxon>
    </lineage>
</organism>
<dbReference type="EMBL" id="MBER01000058">
    <property type="protein sequence ID" value="OMC46161.1"/>
    <property type="molecule type" value="Genomic_DNA"/>
</dbReference>
<evidence type="ECO:0000313" key="2">
    <source>
        <dbReference type="Proteomes" id="UP000187001"/>
    </source>
</evidence>
<proteinExistence type="predicted"/>
<dbReference type="Proteomes" id="UP000187001">
    <property type="component" value="Unassembled WGS sequence"/>
</dbReference>
<dbReference type="RefSeq" id="WP_076204977.1">
    <property type="nucleotide sequence ID" value="NZ_MBER01000058.1"/>
</dbReference>
<reference evidence="1 2" key="1">
    <citation type="submission" date="2016-07" db="EMBL/GenBank/DDBJ databases">
        <authorList>
            <person name="Sutton G."/>
            <person name="Brinkac L."/>
            <person name="Sanka R."/>
            <person name="Adams M."/>
            <person name="Lau E."/>
            <person name="Kumar A."/>
            <person name="Macaden R."/>
        </authorList>
    </citation>
    <scope>NUCLEOTIDE SEQUENCE [LARGE SCALE GENOMIC DNA]</scope>
    <source>
        <strain evidence="1 2">GA-0871</strain>
    </source>
</reference>
<accession>A0ABD6QNM2</accession>
<protein>
    <submittedName>
        <fullName evidence="1">Uncharacterized protein</fullName>
    </submittedName>
</protein>